<dbReference type="PROSITE" id="PS00409">
    <property type="entry name" value="PROKAR_NTER_METHYL"/>
    <property type="match status" value="1"/>
</dbReference>
<dbReference type="Pfam" id="PF07963">
    <property type="entry name" value="N_methyl"/>
    <property type="match status" value="1"/>
</dbReference>
<dbReference type="RefSeq" id="WP_407348074.1">
    <property type="nucleotide sequence ID" value="NZ_CP136864.1"/>
</dbReference>
<dbReference type="Proteomes" id="UP001626537">
    <property type="component" value="Chromosome"/>
</dbReference>
<evidence type="ECO:0000313" key="2">
    <source>
        <dbReference type="Proteomes" id="UP001626537"/>
    </source>
</evidence>
<dbReference type="SUPFAM" id="SSF54523">
    <property type="entry name" value="Pili subunits"/>
    <property type="match status" value="1"/>
</dbReference>
<proteinExistence type="predicted"/>
<dbReference type="EMBL" id="CP136864">
    <property type="protein sequence ID" value="WOJ93425.1"/>
    <property type="molecule type" value="Genomic_DNA"/>
</dbReference>
<accession>A0ABZ0I2M9</accession>
<sequence length="134" mass="14444">MNRSRLRARHAHRGFSLLEMLVAVAILGMALGALYQSVGGATRNVRADQRYAYAVELGRSLIADNSVVPLEGIQKNGETSGGFVWQVAASPVTRPRGSTLGGGRLQFIDVTVSWPDGTRQRRINLSSVVAGQPR</sequence>
<name>A0ABZ0I2M9_9GAMM</name>
<reference evidence="1 2" key="1">
    <citation type="submission" date="2023-10" db="EMBL/GenBank/DDBJ databases">
        <title>Two novel species belonging to the OM43/NOR5 clade.</title>
        <authorList>
            <person name="Park M."/>
        </authorList>
    </citation>
    <scope>NUCLEOTIDE SEQUENCE [LARGE SCALE GENOMIC DNA]</scope>
    <source>
        <strain evidence="1 2">IMCC43200</strain>
    </source>
</reference>
<keyword evidence="2" id="KW-1185">Reference proteome</keyword>
<protein>
    <submittedName>
        <fullName evidence="1">Prepilin-type N-terminal cleavage/methylation domain-containing protein</fullName>
    </submittedName>
</protein>
<evidence type="ECO:0000313" key="1">
    <source>
        <dbReference type="EMBL" id="WOJ93425.1"/>
    </source>
</evidence>
<dbReference type="InterPro" id="IPR012902">
    <property type="entry name" value="N_methyl_site"/>
</dbReference>
<gene>
    <name evidence="1" type="ORF">R0135_16815</name>
</gene>
<dbReference type="NCBIfam" id="TIGR02532">
    <property type="entry name" value="IV_pilin_GFxxxE"/>
    <property type="match status" value="1"/>
</dbReference>
<organism evidence="1 2">
    <name type="scientific">Congregibacter variabilis</name>
    <dbReference type="NCBI Taxonomy" id="3081200"/>
    <lineage>
        <taxon>Bacteria</taxon>
        <taxon>Pseudomonadati</taxon>
        <taxon>Pseudomonadota</taxon>
        <taxon>Gammaproteobacteria</taxon>
        <taxon>Cellvibrionales</taxon>
        <taxon>Halieaceae</taxon>
        <taxon>Congregibacter</taxon>
    </lineage>
</organism>
<dbReference type="InterPro" id="IPR045584">
    <property type="entry name" value="Pilin-like"/>
</dbReference>